<dbReference type="HOGENOM" id="CLU_2360100_0_0_1"/>
<organism evidence="3">
    <name type="scientific">Leptosphaeria maculans (strain JN3 / isolate v23.1.3 / race Av1-4-5-6-7-8)</name>
    <name type="common">Blackleg fungus</name>
    <name type="synonym">Phoma lingam</name>
    <dbReference type="NCBI Taxonomy" id="985895"/>
    <lineage>
        <taxon>Eukaryota</taxon>
        <taxon>Fungi</taxon>
        <taxon>Dikarya</taxon>
        <taxon>Ascomycota</taxon>
        <taxon>Pezizomycotina</taxon>
        <taxon>Dothideomycetes</taxon>
        <taxon>Pleosporomycetidae</taxon>
        <taxon>Pleosporales</taxon>
        <taxon>Pleosporineae</taxon>
        <taxon>Leptosphaeriaceae</taxon>
        <taxon>Plenodomus</taxon>
        <taxon>Plenodomus lingam/Leptosphaeria maculans species complex</taxon>
    </lineage>
</organism>
<protein>
    <submittedName>
        <fullName evidence="2">Predicted protein</fullName>
    </submittedName>
</protein>
<feature type="compositionally biased region" description="Low complexity" evidence="1">
    <location>
        <begin position="74"/>
        <end position="87"/>
    </location>
</feature>
<evidence type="ECO:0000313" key="3">
    <source>
        <dbReference type="Proteomes" id="UP000002668"/>
    </source>
</evidence>
<keyword evidence="3" id="KW-1185">Reference proteome</keyword>
<feature type="region of interest" description="Disordered" evidence="1">
    <location>
        <begin position="74"/>
        <end position="96"/>
    </location>
</feature>
<proteinExistence type="predicted"/>
<dbReference type="InParanoid" id="E4ZRB9"/>
<reference evidence="3" key="1">
    <citation type="journal article" date="2011" name="Nat. Commun.">
        <title>Effector diversification within compartments of the Leptosphaeria maculans genome affected by Repeat-Induced Point mutations.</title>
        <authorList>
            <person name="Rouxel T."/>
            <person name="Grandaubert J."/>
            <person name="Hane J.K."/>
            <person name="Hoede C."/>
            <person name="van de Wouw A.P."/>
            <person name="Couloux A."/>
            <person name="Dominguez V."/>
            <person name="Anthouard V."/>
            <person name="Bally P."/>
            <person name="Bourras S."/>
            <person name="Cozijnsen A.J."/>
            <person name="Ciuffetti L.M."/>
            <person name="Degrave A."/>
            <person name="Dilmaghani A."/>
            <person name="Duret L."/>
            <person name="Fudal I."/>
            <person name="Goodwin S.B."/>
            <person name="Gout L."/>
            <person name="Glaser N."/>
            <person name="Linglin J."/>
            <person name="Kema G.H.J."/>
            <person name="Lapalu N."/>
            <person name="Lawrence C.B."/>
            <person name="May K."/>
            <person name="Meyer M."/>
            <person name="Ollivier B."/>
            <person name="Poulain J."/>
            <person name="Schoch C.L."/>
            <person name="Simon A."/>
            <person name="Spatafora J.W."/>
            <person name="Stachowiak A."/>
            <person name="Turgeon B.G."/>
            <person name="Tyler B.M."/>
            <person name="Vincent D."/>
            <person name="Weissenbach J."/>
            <person name="Amselem J."/>
            <person name="Quesneville H."/>
            <person name="Oliver R.P."/>
            <person name="Wincker P."/>
            <person name="Balesdent M.-H."/>
            <person name="Howlett B.J."/>
        </authorList>
    </citation>
    <scope>NUCLEOTIDE SEQUENCE [LARGE SCALE GENOMIC DNA]</scope>
    <source>
        <strain evidence="3">JN3 / isolate v23.1.3 / race Av1-4-5-6-7-8</strain>
    </source>
</reference>
<evidence type="ECO:0000256" key="1">
    <source>
        <dbReference type="SAM" id="MobiDB-lite"/>
    </source>
</evidence>
<dbReference type="RefSeq" id="XP_003837224.1">
    <property type="nucleotide sequence ID" value="XM_003837176.1"/>
</dbReference>
<dbReference type="AlphaFoldDB" id="E4ZRB9"/>
<sequence>MLKWLSLDELSEFKHESVLLIYATTLHVATTTRIGGSIFETGRFQLTQTMATGGISGLYGLQYSLPYAETCSSRAPRPTTCTPSSTPLVTHPENSV</sequence>
<dbReference type="Proteomes" id="UP000002668">
    <property type="component" value="Genome"/>
</dbReference>
<evidence type="ECO:0000313" key="2">
    <source>
        <dbReference type="EMBL" id="CBX93784.1"/>
    </source>
</evidence>
<dbReference type="VEuPathDB" id="FungiDB:LEMA_uP034580.1"/>
<dbReference type="EMBL" id="FP929116">
    <property type="protein sequence ID" value="CBX93784.1"/>
    <property type="molecule type" value="Genomic_DNA"/>
</dbReference>
<name>E4ZRB9_LEPMJ</name>
<gene>
    <name evidence="2" type="ORF">LEMA_uP034580.1</name>
</gene>
<dbReference type="GeneID" id="13283999"/>
<accession>E4ZRB9</accession>